<dbReference type="EMBL" id="SMMU01000005">
    <property type="protein sequence ID" value="TCL33042.1"/>
    <property type="molecule type" value="Genomic_DNA"/>
</dbReference>
<evidence type="ECO:0000313" key="4">
    <source>
        <dbReference type="EMBL" id="TCL33042.1"/>
    </source>
</evidence>
<dbReference type="Gene3D" id="2.40.160.10">
    <property type="entry name" value="Porin"/>
    <property type="match status" value="1"/>
</dbReference>
<name>A0A4R1PQ98_9GAMM</name>
<evidence type="ECO:0000313" key="5">
    <source>
        <dbReference type="Proteomes" id="UP000295169"/>
    </source>
</evidence>
<dbReference type="InterPro" id="IPR023614">
    <property type="entry name" value="Porin_dom_sf"/>
</dbReference>
<comment type="similarity">
    <text evidence="1">Belongs to the outer membrane porin (Opr) (TC 1.B.25) family.</text>
</comment>
<evidence type="ECO:0000256" key="2">
    <source>
        <dbReference type="ARBA" id="ARBA00022448"/>
    </source>
</evidence>
<dbReference type="AlphaFoldDB" id="A0A4R1PQ98"/>
<dbReference type="PANTHER" id="PTHR34596:SF2">
    <property type="entry name" value="CHITOPORIN"/>
    <property type="match status" value="1"/>
</dbReference>
<comment type="caution">
    <text evidence="4">The sequence shown here is derived from an EMBL/GenBank/DDBJ whole genome shotgun (WGS) entry which is preliminary data.</text>
</comment>
<dbReference type="GO" id="GO:0016020">
    <property type="term" value="C:membrane"/>
    <property type="evidence" value="ECO:0007669"/>
    <property type="project" value="InterPro"/>
</dbReference>
<dbReference type="Pfam" id="PF03573">
    <property type="entry name" value="OprD"/>
    <property type="match status" value="1"/>
</dbReference>
<dbReference type="InterPro" id="IPR005318">
    <property type="entry name" value="OM_porin_bac"/>
</dbReference>
<evidence type="ECO:0000256" key="3">
    <source>
        <dbReference type="ARBA" id="ARBA00022729"/>
    </source>
</evidence>
<dbReference type="GO" id="GO:0015288">
    <property type="term" value="F:porin activity"/>
    <property type="evidence" value="ECO:0007669"/>
    <property type="project" value="TreeGrafter"/>
</dbReference>
<evidence type="ECO:0000256" key="1">
    <source>
        <dbReference type="ARBA" id="ARBA00009075"/>
    </source>
</evidence>
<organism evidence="4 5">
    <name type="scientific">Azotobacter chroococcum</name>
    <dbReference type="NCBI Taxonomy" id="353"/>
    <lineage>
        <taxon>Bacteria</taxon>
        <taxon>Pseudomonadati</taxon>
        <taxon>Pseudomonadota</taxon>
        <taxon>Gammaproteobacteria</taxon>
        <taxon>Pseudomonadales</taxon>
        <taxon>Pseudomonadaceae</taxon>
        <taxon>Azotobacter</taxon>
    </lineage>
</organism>
<accession>A0A4R1PQ98</accession>
<keyword evidence="3" id="KW-0732">Signal</keyword>
<sequence>MPYENQRRTIMTSRDLLSTARSGASLTLGAILALPLAANAAGFVEDAKGTLTLRNFFINRDFKGNNATRSKAEEWTQNFILDLKSGYTEGPLGFGVDVLGLYSVKLDGGKGTGGTQLLPLGRDGDPADKFGRIAVSGKMKFSETELRVGEWYLVLPILRSDDGRSLPQTFQGSMLTSKDIRNLTLYAGHITGNSPRDDGSMEDMTLFGTSPYTSDRKSDDFDFGGAEYTFNDKRTTVGMWYARLKDIYKQRYFQVLHTQPLGEDWSLGANIGYFDGEDDGSALEGHLDNKVLSGLFSLKHNAHTFYLGLQRVSGDSKWLRVNGTSGGTLANDSYNSSYDNARERSWQLRYDYNFAAQGVPGLTFMTRYISGKNIHVGAVDDGEEWGRESELAYVVQSGAAKNLTLRWRNTTMRRDYGSNNQFNEQRLIVQYPLSLF</sequence>
<gene>
    <name evidence="4" type="ORF">EV691_1059</name>
</gene>
<reference evidence="4 5" key="1">
    <citation type="submission" date="2019-03" db="EMBL/GenBank/DDBJ databases">
        <title>Genomic Encyclopedia of Type Strains, Phase IV (KMG-IV): sequencing the most valuable type-strain genomes for metagenomic binning, comparative biology and taxonomic classification.</title>
        <authorList>
            <person name="Goeker M."/>
        </authorList>
    </citation>
    <scope>NUCLEOTIDE SEQUENCE [LARGE SCALE GENOMIC DNA]</scope>
    <source>
        <strain evidence="4 5">DSM 2286</strain>
    </source>
</reference>
<dbReference type="Proteomes" id="UP000295169">
    <property type="component" value="Unassembled WGS sequence"/>
</dbReference>
<keyword evidence="2" id="KW-0813">Transport</keyword>
<dbReference type="PANTHER" id="PTHR34596">
    <property type="entry name" value="CHITOPORIN"/>
    <property type="match status" value="1"/>
</dbReference>
<protein>
    <submittedName>
        <fullName evidence="4">Outer membrane OprD family porin</fullName>
    </submittedName>
</protein>
<proteinExistence type="inferred from homology"/>